<feature type="transmembrane region" description="Helical" evidence="1">
    <location>
        <begin position="7"/>
        <end position="27"/>
    </location>
</feature>
<protein>
    <submittedName>
        <fullName evidence="2">Uncharacterized protein</fullName>
    </submittedName>
</protein>
<dbReference type="Proteomes" id="UP000619479">
    <property type="component" value="Unassembled WGS sequence"/>
</dbReference>
<keyword evidence="3" id="KW-1185">Reference proteome</keyword>
<organism evidence="2 3">
    <name type="scientific">Actinoplanes cyaneus</name>
    <dbReference type="NCBI Taxonomy" id="52696"/>
    <lineage>
        <taxon>Bacteria</taxon>
        <taxon>Bacillati</taxon>
        <taxon>Actinomycetota</taxon>
        <taxon>Actinomycetes</taxon>
        <taxon>Micromonosporales</taxon>
        <taxon>Micromonosporaceae</taxon>
        <taxon>Actinoplanes</taxon>
    </lineage>
</organism>
<reference evidence="2" key="1">
    <citation type="submission" date="2021-01" db="EMBL/GenBank/DDBJ databases">
        <title>Whole genome shotgun sequence of Actinoplanes cyaneus NBRC 14990.</title>
        <authorList>
            <person name="Komaki H."/>
            <person name="Tamura T."/>
        </authorList>
    </citation>
    <scope>NUCLEOTIDE SEQUENCE</scope>
    <source>
        <strain evidence="2">NBRC 14990</strain>
    </source>
</reference>
<proteinExistence type="predicted"/>
<name>A0A919MG23_9ACTN</name>
<dbReference type="RefSeq" id="WP_203752631.1">
    <property type="nucleotide sequence ID" value="NZ_BAAAUC010000020.1"/>
</dbReference>
<evidence type="ECO:0000313" key="3">
    <source>
        <dbReference type="Proteomes" id="UP000619479"/>
    </source>
</evidence>
<comment type="caution">
    <text evidence="2">The sequence shown here is derived from an EMBL/GenBank/DDBJ whole genome shotgun (WGS) entry which is preliminary data.</text>
</comment>
<accession>A0A919MG23</accession>
<keyword evidence="1" id="KW-0472">Membrane</keyword>
<gene>
    <name evidence="2" type="ORF">Acy02nite_76670</name>
</gene>
<sequence>MPAIVRAALFAILPMEVLLAVLLVSGVALPRPVVIAAELVVLTVLLLEASVLWRRYRALRQDGARRRTALRGAFERTPPGLRAGPVRERAPTRGWDALVSAACW</sequence>
<evidence type="ECO:0000313" key="2">
    <source>
        <dbReference type="EMBL" id="GID69786.1"/>
    </source>
</evidence>
<keyword evidence="1" id="KW-0812">Transmembrane</keyword>
<evidence type="ECO:0000256" key="1">
    <source>
        <dbReference type="SAM" id="Phobius"/>
    </source>
</evidence>
<feature type="transmembrane region" description="Helical" evidence="1">
    <location>
        <begin position="33"/>
        <end position="53"/>
    </location>
</feature>
<dbReference type="AlphaFoldDB" id="A0A919MG23"/>
<dbReference type="EMBL" id="BOMH01000066">
    <property type="protein sequence ID" value="GID69786.1"/>
    <property type="molecule type" value="Genomic_DNA"/>
</dbReference>
<keyword evidence="1" id="KW-1133">Transmembrane helix</keyword>